<accession>A0AAU9W752</accession>
<feature type="domain" description="Fibrinogen C-terminal" evidence="1">
    <location>
        <begin position="332"/>
        <end position="554"/>
    </location>
</feature>
<dbReference type="GO" id="GO:0005615">
    <property type="term" value="C:extracellular space"/>
    <property type="evidence" value="ECO:0007669"/>
    <property type="project" value="TreeGrafter"/>
</dbReference>
<evidence type="ECO:0000313" key="2">
    <source>
        <dbReference type="EMBL" id="CAH3104232.1"/>
    </source>
</evidence>
<dbReference type="InterPro" id="IPR050373">
    <property type="entry name" value="Fibrinogen_C-term_domain"/>
</dbReference>
<dbReference type="Pfam" id="PF00147">
    <property type="entry name" value="Fibrinogen_C"/>
    <property type="match status" value="2"/>
</dbReference>
<dbReference type="PANTHER" id="PTHR19143">
    <property type="entry name" value="FIBRINOGEN/TENASCIN/ANGIOPOEITIN"/>
    <property type="match status" value="1"/>
</dbReference>
<comment type="caution">
    <text evidence="2">The sequence shown here is derived from an EMBL/GenBank/DDBJ whole genome shotgun (WGS) entry which is preliminary data.</text>
</comment>
<dbReference type="SMART" id="SM00186">
    <property type="entry name" value="FBG"/>
    <property type="match status" value="2"/>
</dbReference>
<dbReference type="SUPFAM" id="SSF56496">
    <property type="entry name" value="Fibrinogen C-terminal domain-like"/>
    <property type="match status" value="2"/>
</dbReference>
<organism evidence="2 3">
    <name type="scientific">Pocillopora meandrina</name>
    <dbReference type="NCBI Taxonomy" id="46732"/>
    <lineage>
        <taxon>Eukaryota</taxon>
        <taxon>Metazoa</taxon>
        <taxon>Cnidaria</taxon>
        <taxon>Anthozoa</taxon>
        <taxon>Hexacorallia</taxon>
        <taxon>Scleractinia</taxon>
        <taxon>Astrocoeniina</taxon>
        <taxon>Pocilloporidae</taxon>
        <taxon>Pocillopora</taxon>
    </lineage>
</organism>
<dbReference type="Gene3D" id="3.90.215.10">
    <property type="entry name" value="Gamma Fibrinogen, chain A, domain 1"/>
    <property type="match status" value="2"/>
</dbReference>
<sequence length="556" mass="62175">MGSHNDTGNFLNDVLRQVSQVQLEVNILKGTRASIKRCKSQPAEITASFLTLAKDCADVYNSGGRISGVYTIDPLDGLGAFDVFCDQSTAGGGWTVFQKRMNGYMDFNRTWEEYKHGFGNFITQEFWLHKIHRLTRKEIGNRLRIELGITNNKPIYAEHAWFRTGNESTMYQLNLSNLSNATVSFDSLRFHRNFSFGTWDRDPADGKCKTGGGGWWYGDRCVVTSNLNGFYPSRGKETHLSLIYWAFLGSTAKASVPANSEMKIRPLDQALDHQMNFVPSSSTMLLFVLFSTTNLLTNAAPLDCHNDTGSSQKEILLQLSEIQSQVNILRGNGTSVKARNCADVHKFGGRISNVYTIDPHDGLGAFDVFCDQTTAGGGWTVLQKRLNGSMDFNRTWEEYKHGFGNFFTQEFWLGLDKIHRLTRNGTGNRLRVELGVTNEELVYAEYGLFVIGNENTSYRLNNLSGELNDPLGYHRNFSFGTWDRDPANGKCDAYGRLGGGWWYGEICVVNSNLNGLYPSRGTKTPMGDITWAKLGSTAKASTPATTEMKIRPVGYN</sequence>
<dbReference type="AlphaFoldDB" id="A0AAU9W752"/>
<evidence type="ECO:0000259" key="1">
    <source>
        <dbReference type="PROSITE" id="PS51406"/>
    </source>
</evidence>
<protein>
    <recommendedName>
        <fullName evidence="1">Fibrinogen C-terminal domain-containing protein</fullName>
    </recommendedName>
</protein>
<reference evidence="2 3" key="1">
    <citation type="submission" date="2022-05" db="EMBL/GenBank/DDBJ databases">
        <authorList>
            <consortium name="Genoscope - CEA"/>
            <person name="William W."/>
        </authorList>
    </citation>
    <scope>NUCLEOTIDE SEQUENCE [LARGE SCALE GENOMIC DNA]</scope>
</reference>
<dbReference type="PANTHER" id="PTHR19143:SF327">
    <property type="entry name" value="FI21813P1-RELATED"/>
    <property type="match status" value="1"/>
</dbReference>
<dbReference type="InterPro" id="IPR002181">
    <property type="entry name" value="Fibrinogen_a/b/g_C_dom"/>
</dbReference>
<dbReference type="CDD" id="cd00087">
    <property type="entry name" value="FReD"/>
    <property type="match status" value="2"/>
</dbReference>
<dbReference type="NCBIfam" id="NF040941">
    <property type="entry name" value="GGGWT_bact"/>
    <property type="match status" value="2"/>
</dbReference>
<proteinExistence type="predicted"/>
<dbReference type="PROSITE" id="PS51406">
    <property type="entry name" value="FIBRINOGEN_C_2"/>
    <property type="match status" value="2"/>
</dbReference>
<name>A0AAU9W752_9CNID</name>
<keyword evidence="3" id="KW-1185">Reference proteome</keyword>
<dbReference type="InterPro" id="IPR036056">
    <property type="entry name" value="Fibrinogen-like_C"/>
</dbReference>
<dbReference type="EMBL" id="CALNXJ010000009">
    <property type="protein sequence ID" value="CAH3104232.1"/>
    <property type="molecule type" value="Genomic_DNA"/>
</dbReference>
<dbReference type="InterPro" id="IPR014716">
    <property type="entry name" value="Fibrinogen_a/b/g_C_1"/>
</dbReference>
<feature type="domain" description="Fibrinogen C-terminal" evidence="1">
    <location>
        <begin position="47"/>
        <end position="268"/>
    </location>
</feature>
<gene>
    <name evidence="2" type="ORF">PMEA_00034590</name>
</gene>
<dbReference type="Proteomes" id="UP001159428">
    <property type="component" value="Unassembled WGS sequence"/>
</dbReference>
<evidence type="ECO:0000313" key="3">
    <source>
        <dbReference type="Proteomes" id="UP001159428"/>
    </source>
</evidence>